<feature type="domain" description="Transposase IS200-like" evidence="1">
    <location>
        <begin position="13"/>
        <end position="190"/>
    </location>
</feature>
<dbReference type="PANTHER" id="PTHR34322">
    <property type="entry name" value="TRANSPOSASE, Y1_TNP DOMAIN-CONTAINING"/>
    <property type="match status" value="1"/>
</dbReference>
<reference evidence="2 4" key="1">
    <citation type="submission" date="2015-12" db="EMBL/GenBank/DDBJ databases">
        <title>Intraspecies pangenome expansion in the marine bacterium Alteromonas.</title>
        <authorList>
            <person name="Lopez-Perez M."/>
            <person name="Rodriguez-Valera F."/>
        </authorList>
    </citation>
    <scope>NUCLEOTIDE SEQUENCE [LARGE SCALE GENOMIC DNA]</scope>
    <source>
        <strain evidence="2 4">LMG 21861</strain>
    </source>
</reference>
<evidence type="ECO:0000313" key="2">
    <source>
        <dbReference type="EMBL" id="AMJ74166.1"/>
    </source>
</evidence>
<protein>
    <recommendedName>
        <fullName evidence="1">Transposase IS200-like domain-containing protein</fullName>
    </recommendedName>
</protein>
<name>A0AAW7Z6X8_9ALTE</name>
<dbReference type="Proteomes" id="UP001170717">
    <property type="component" value="Unassembled WGS sequence"/>
</dbReference>
<dbReference type="GO" id="GO:0004803">
    <property type="term" value="F:transposase activity"/>
    <property type="evidence" value="ECO:0007669"/>
    <property type="project" value="InterPro"/>
</dbReference>
<evidence type="ECO:0000313" key="5">
    <source>
        <dbReference type="Proteomes" id="UP001170717"/>
    </source>
</evidence>
<organism evidence="3 5">
    <name type="scientific">Alteromonas stellipolaris</name>
    <dbReference type="NCBI Taxonomy" id="233316"/>
    <lineage>
        <taxon>Bacteria</taxon>
        <taxon>Pseudomonadati</taxon>
        <taxon>Pseudomonadota</taxon>
        <taxon>Gammaproteobacteria</taxon>
        <taxon>Alteromonadales</taxon>
        <taxon>Alteromonadaceae</taxon>
        <taxon>Alteromonas/Salinimonas group</taxon>
        <taxon>Alteromonas</taxon>
    </lineage>
</organism>
<dbReference type="SUPFAM" id="SSF143422">
    <property type="entry name" value="Transposase IS200-like"/>
    <property type="match status" value="1"/>
</dbReference>
<dbReference type="AlphaFoldDB" id="A0AAW7Z6X8"/>
<dbReference type="EMBL" id="JAUOQI010000017">
    <property type="protein sequence ID" value="MDO6579303.1"/>
    <property type="molecule type" value="Genomic_DNA"/>
</dbReference>
<dbReference type="Gene3D" id="3.30.70.1290">
    <property type="entry name" value="Transposase IS200-like"/>
    <property type="match status" value="1"/>
</dbReference>
<gene>
    <name evidence="2" type="ORF">AVL57_09385</name>
    <name evidence="3" type="ORF">Q4527_18005</name>
</gene>
<dbReference type="GO" id="GO:0003677">
    <property type="term" value="F:DNA binding"/>
    <property type="evidence" value="ECO:0007669"/>
    <property type="project" value="InterPro"/>
</dbReference>
<accession>A0AAW7Z6X8</accession>
<keyword evidence="4" id="KW-1185">Reference proteome</keyword>
<evidence type="ECO:0000313" key="4">
    <source>
        <dbReference type="Proteomes" id="UP000056750"/>
    </source>
</evidence>
<dbReference type="SMART" id="SM01321">
    <property type="entry name" value="Y1_Tnp"/>
    <property type="match status" value="1"/>
</dbReference>
<evidence type="ECO:0000259" key="1">
    <source>
        <dbReference type="SMART" id="SM01321"/>
    </source>
</evidence>
<dbReference type="Proteomes" id="UP000056750">
    <property type="component" value="Chromosome"/>
</dbReference>
<dbReference type="InterPro" id="IPR036515">
    <property type="entry name" value="Transposase_17_sf"/>
</dbReference>
<dbReference type="GeneID" id="83257905"/>
<dbReference type="EMBL" id="CP013926">
    <property type="protein sequence ID" value="AMJ74166.1"/>
    <property type="molecule type" value="Genomic_DNA"/>
</dbReference>
<dbReference type="RefSeq" id="WP_057796250.1">
    <property type="nucleotide sequence ID" value="NZ_CAXIBE010000067.1"/>
</dbReference>
<evidence type="ECO:0000313" key="3">
    <source>
        <dbReference type="EMBL" id="MDO6579303.1"/>
    </source>
</evidence>
<dbReference type="GO" id="GO:0006313">
    <property type="term" value="P:DNA transposition"/>
    <property type="evidence" value="ECO:0007669"/>
    <property type="project" value="InterPro"/>
</dbReference>
<proteinExistence type="predicted"/>
<dbReference type="InterPro" id="IPR002686">
    <property type="entry name" value="Transposase_17"/>
</dbReference>
<dbReference type="PANTHER" id="PTHR34322:SF2">
    <property type="entry name" value="TRANSPOSASE IS200-LIKE DOMAIN-CONTAINING PROTEIN"/>
    <property type="match status" value="1"/>
</dbReference>
<reference evidence="3" key="2">
    <citation type="submission" date="2023-07" db="EMBL/GenBank/DDBJ databases">
        <title>Genome content predicts the carbon catabolic preferences of heterotrophic bacteria.</title>
        <authorList>
            <person name="Gralka M."/>
        </authorList>
    </citation>
    <scope>NUCLEOTIDE SEQUENCE</scope>
    <source>
        <strain evidence="3">F2M12</strain>
    </source>
</reference>
<dbReference type="KEGG" id="asq:AVL57_09385"/>
<sequence length="326" mass="37929">MPLPRYKQVNLDVTPYYHCTSRCVRQSFLCGVDASTGKNYNHRRQWIVDRLHKLTKTFAIDLCAYAVMHNHTHIVVHIAKARAEHWSMDEVLLRWKNFYRCPSVVQRYLDEETRSSLSEVELQKAEELSEIYRHRLYSVSWFMRLLNEFIARKANKEDECSGYFWERRFKSQAILSENALAATMAYTDLNPIRADIAKTPEQSHFTSIQYRINALKVNKVPARLMPFNDQVPVNESSLPFNLTDYLVLVDETGRVMRSDKKGAIPKKIKPILDRLKVSGKSWITLSTKLERKFAGPIGSAERICVYASACEYGRKPNIANARRYLQ</sequence>